<dbReference type="Proteomes" id="UP000319432">
    <property type="component" value="Chromosome"/>
</dbReference>
<evidence type="ECO:0000313" key="2">
    <source>
        <dbReference type="Proteomes" id="UP000319432"/>
    </source>
</evidence>
<accession>A0A518V7K8</accession>
<protein>
    <submittedName>
        <fullName evidence="1">HEAT repeat domain-containing protein</fullName>
    </submittedName>
</protein>
<reference evidence="1 2" key="1">
    <citation type="submission" date="2018-11" db="EMBL/GenBank/DDBJ databases">
        <title>Phylogenetic determinants of toxin gene distribution in genomes of Brevibacillus laterosporus.</title>
        <authorList>
            <person name="Glare T.R."/>
            <person name="Durrant A."/>
            <person name="Berry C."/>
            <person name="Palma L."/>
            <person name="Ormskirk M."/>
            <person name="Cox M.O."/>
        </authorList>
    </citation>
    <scope>NUCLEOTIDE SEQUENCE [LARGE SCALE GENOMIC DNA]</scope>
    <source>
        <strain evidence="1 2">1821L</strain>
    </source>
</reference>
<evidence type="ECO:0000313" key="1">
    <source>
        <dbReference type="EMBL" id="QDX92997.1"/>
    </source>
</evidence>
<dbReference type="OrthoDB" id="65842at2"/>
<name>A0A518V7K8_BRELA</name>
<proteinExistence type="predicted"/>
<organism evidence="1 2">
    <name type="scientific">Brevibacillus laterosporus</name>
    <name type="common">Bacillus laterosporus</name>
    <dbReference type="NCBI Taxonomy" id="1465"/>
    <lineage>
        <taxon>Bacteria</taxon>
        <taxon>Bacillati</taxon>
        <taxon>Bacillota</taxon>
        <taxon>Bacilli</taxon>
        <taxon>Bacillales</taxon>
        <taxon>Paenibacillaceae</taxon>
        <taxon>Brevibacillus</taxon>
    </lineage>
</organism>
<keyword evidence="2" id="KW-1185">Reference proteome</keyword>
<dbReference type="AlphaFoldDB" id="A0A518V7K8"/>
<sequence length="175" mass="21043">MTDNERETIRKLIRDDISEEQFALEFNVDSNYVKQLLEIAYNEKNEKDVDYQTYVIFCFNLVTEDYVDLLCRLMYAPWHHQHEDIATIFQSFRFPQTVECLYKTAQTQFEYLEYDDSYALAVKCIWALGDINTEESRKKLELLSVSENEIIRENALKQLQRKYFLKTNYLNIPED</sequence>
<dbReference type="EMBL" id="CP033464">
    <property type="protein sequence ID" value="QDX92997.1"/>
    <property type="molecule type" value="Genomic_DNA"/>
</dbReference>
<gene>
    <name evidence="1" type="ORF">EEL30_12215</name>
</gene>